<organism evidence="1 2">
    <name type="scientific">Microbacterium arthrosphaerae</name>
    <dbReference type="NCBI Taxonomy" id="792652"/>
    <lineage>
        <taxon>Bacteria</taxon>
        <taxon>Bacillati</taxon>
        <taxon>Actinomycetota</taxon>
        <taxon>Actinomycetes</taxon>
        <taxon>Micrococcales</taxon>
        <taxon>Microbacteriaceae</taxon>
        <taxon>Microbacterium</taxon>
    </lineage>
</organism>
<comment type="caution">
    <text evidence="1">The sequence shown here is derived from an EMBL/GenBank/DDBJ whole genome shotgun (WGS) entry which is preliminary data.</text>
</comment>
<dbReference type="RefSeq" id="WP_318352228.1">
    <property type="nucleotide sequence ID" value="NZ_JAWQEV010000001.1"/>
</dbReference>
<evidence type="ECO:0000313" key="1">
    <source>
        <dbReference type="EMBL" id="MDW4571703.1"/>
    </source>
</evidence>
<name>A0ABU4GXA4_9MICO</name>
<gene>
    <name evidence="1" type="ORF">R8Z58_02810</name>
</gene>
<dbReference type="EMBL" id="JAWQEV010000001">
    <property type="protein sequence ID" value="MDW4571703.1"/>
    <property type="molecule type" value="Genomic_DNA"/>
</dbReference>
<sequence>MPRHLAGAGPASGAPAPVPGLDLDLAARNVRRAGGDPERFAAALGAAQRADAASEHTVALAGVAAWRAGALAFRDDALARIDVLRGEPAGGRAVAAALGIAEAALAEFAERQRTDPLWWPGRTAERGYVCAVGGFRGLGGAWLAPPGGGYALAEPGAFAIAADERWWRLDADVWGSRLTRLDDEPGPAASDSLASIVCPQDSYLAWVHVRDAA</sequence>
<accession>A0ABU4GXA4</accession>
<keyword evidence="2" id="KW-1185">Reference proteome</keyword>
<dbReference type="Proteomes" id="UP001283109">
    <property type="component" value="Unassembled WGS sequence"/>
</dbReference>
<proteinExistence type="predicted"/>
<protein>
    <submittedName>
        <fullName evidence="1">Potassium transporter Kef</fullName>
    </submittedName>
</protein>
<evidence type="ECO:0000313" key="2">
    <source>
        <dbReference type="Proteomes" id="UP001283109"/>
    </source>
</evidence>
<reference evidence="1 2" key="1">
    <citation type="submission" date="2023-11" db="EMBL/GenBank/DDBJ databases">
        <title>Draft genome sequence of Microbacterium arthrosphaerae JCM 30492.</title>
        <authorList>
            <person name="Zhang G."/>
            <person name="Ding Y."/>
        </authorList>
    </citation>
    <scope>NUCLEOTIDE SEQUENCE [LARGE SCALE GENOMIC DNA]</scope>
    <source>
        <strain evidence="1 2">JCM 30492</strain>
    </source>
</reference>